<evidence type="ECO:0000313" key="1">
    <source>
        <dbReference type="EMBL" id="KAK2564051.1"/>
    </source>
</evidence>
<evidence type="ECO:0000313" key="2">
    <source>
        <dbReference type="Proteomes" id="UP001249851"/>
    </source>
</evidence>
<protein>
    <submittedName>
        <fullName evidence="1">Uncharacterized protein</fullName>
    </submittedName>
</protein>
<gene>
    <name evidence="1" type="ORF">P5673_012269</name>
</gene>
<dbReference type="EMBL" id="JARQWQ010000023">
    <property type="protein sequence ID" value="KAK2564051.1"/>
    <property type="molecule type" value="Genomic_DNA"/>
</dbReference>
<organism evidence="1 2">
    <name type="scientific">Acropora cervicornis</name>
    <name type="common">Staghorn coral</name>
    <dbReference type="NCBI Taxonomy" id="6130"/>
    <lineage>
        <taxon>Eukaryota</taxon>
        <taxon>Metazoa</taxon>
        <taxon>Cnidaria</taxon>
        <taxon>Anthozoa</taxon>
        <taxon>Hexacorallia</taxon>
        <taxon>Scleractinia</taxon>
        <taxon>Astrocoeniina</taxon>
        <taxon>Acroporidae</taxon>
        <taxon>Acropora</taxon>
    </lineage>
</organism>
<dbReference type="Proteomes" id="UP001249851">
    <property type="component" value="Unassembled WGS sequence"/>
</dbReference>
<reference evidence="1" key="2">
    <citation type="journal article" date="2023" name="Science">
        <title>Genomic signatures of disease resistance in endangered staghorn corals.</title>
        <authorList>
            <person name="Vollmer S.V."/>
            <person name="Selwyn J.D."/>
            <person name="Despard B.A."/>
            <person name="Roesel C.L."/>
        </authorList>
    </citation>
    <scope>NUCLEOTIDE SEQUENCE</scope>
    <source>
        <strain evidence="1">K2</strain>
    </source>
</reference>
<dbReference type="AlphaFoldDB" id="A0AAD9QN75"/>
<comment type="caution">
    <text evidence="1">The sequence shown here is derived from an EMBL/GenBank/DDBJ whole genome shotgun (WGS) entry which is preliminary data.</text>
</comment>
<accession>A0AAD9QN75</accession>
<name>A0AAD9QN75_ACRCE</name>
<reference evidence="1" key="1">
    <citation type="journal article" date="2023" name="G3 (Bethesda)">
        <title>Whole genome assembly and annotation of the endangered Caribbean coral Acropora cervicornis.</title>
        <authorList>
            <person name="Selwyn J.D."/>
            <person name="Vollmer S.V."/>
        </authorList>
    </citation>
    <scope>NUCLEOTIDE SEQUENCE</scope>
    <source>
        <strain evidence="1">K2</strain>
    </source>
</reference>
<proteinExistence type="predicted"/>
<sequence>MGDQNQGCSGVKELNKTLSLNKKSREVSLEQQTSARDLQIAELRGVDVAPSAKPTKSPPDVKLDSAFASILKKKVYLLVDTENALSQSHRRIKHLEEQIQQNTVPKGLKIKPVKAKSKSEDLQKKFDDILHQAELKLLEVMLESLHKEILEI</sequence>
<keyword evidence="2" id="KW-1185">Reference proteome</keyword>